<reference evidence="1" key="1">
    <citation type="submission" date="2021-03" db="EMBL/GenBank/DDBJ databases">
        <title>Evolutionary priming and transition to the ectomycorrhizal habit in an iconic lineage of mushroom-forming fungi: is preadaptation a requirement?</title>
        <authorList>
            <consortium name="DOE Joint Genome Institute"/>
            <person name="Looney B.P."/>
            <person name="Miyauchi S."/>
            <person name="Morin E."/>
            <person name="Drula E."/>
            <person name="Courty P.E."/>
            <person name="Chicoki N."/>
            <person name="Fauchery L."/>
            <person name="Kohler A."/>
            <person name="Kuo A."/>
            <person name="LaButti K."/>
            <person name="Pangilinan J."/>
            <person name="Lipzen A."/>
            <person name="Riley R."/>
            <person name="Andreopoulos W."/>
            <person name="He G."/>
            <person name="Johnson J."/>
            <person name="Barry K.W."/>
            <person name="Grigoriev I.V."/>
            <person name="Nagy L."/>
            <person name="Hibbett D."/>
            <person name="Henrissat B."/>
            <person name="Matheny P.B."/>
            <person name="Labbe J."/>
            <person name="Martin A.F."/>
        </authorList>
    </citation>
    <scope>NUCLEOTIDE SEQUENCE</scope>
    <source>
        <strain evidence="1">BPL698</strain>
    </source>
</reference>
<organism evidence="1 2">
    <name type="scientific">Russula earlei</name>
    <dbReference type="NCBI Taxonomy" id="71964"/>
    <lineage>
        <taxon>Eukaryota</taxon>
        <taxon>Fungi</taxon>
        <taxon>Dikarya</taxon>
        <taxon>Basidiomycota</taxon>
        <taxon>Agaricomycotina</taxon>
        <taxon>Agaricomycetes</taxon>
        <taxon>Russulales</taxon>
        <taxon>Russulaceae</taxon>
        <taxon>Russula</taxon>
    </lineage>
</organism>
<feature type="non-terminal residue" evidence="1">
    <location>
        <position position="1"/>
    </location>
</feature>
<gene>
    <name evidence="1" type="ORF">F5148DRAFT_986400</name>
</gene>
<keyword evidence="2" id="KW-1185">Reference proteome</keyword>
<comment type="caution">
    <text evidence="1">The sequence shown here is derived from an EMBL/GenBank/DDBJ whole genome shotgun (WGS) entry which is preliminary data.</text>
</comment>
<dbReference type="EMBL" id="JAGFNK010000361">
    <property type="protein sequence ID" value="KAI9451730.1"/>
    <property type="molecule type" value="Genomic_DNA"/>
</dbReference>
<name>A0ACC0TWF8_9AGAM</name>
<evidence type="ECO:0000313" key="2">
    <source>
        <dbReference type="Proteomes" id="UP001207468"/>
    </source>
</evidence>
<protein>
    <submittedName>
        <fullName evidence="1">Uncharacterized protein</fullName>
    </submittedName>
</protein>
<evidence type="ECO:0000313" key="1">
    <source>
        <dbReference type="EMBL" id="KAI9451730.1"/>
    </source>
</evidence>
<accession>A0ACC0TWF8</accession>
<proteinExistence type="predicted"/>
<sequence>CDFVVQRRIPVSIEPDHWNILHIIKCIWKAMSVKDQWPWIKAAKREREKHKRLYPQYSYAL</sequence>
<dbReference type="Proteomes" id="UP001207468">
    <property type="component" value="Unassembled WGS sequence"/>
</dbReference>